<dbReference type="AlphaFoldDB" id="M0A7W7"/>
<evidence type="ECO:0000313" key="2">
    <source>
        <dbReference type="EMBL" id="ELY94629.1"/>
    </source>
</evidence>
<keyword evidence="1" id="KW-0472">Membrane</keyword>
<comment type="caution">
    <text evidence="2">The sequence shown here is derived from an EMBL/GenBank/DDBJ whole genome shotgun (WGS) entry which is preliminary data.</text>
</comment>
<accession>M0A7W7</accession>
<proteinExistence type="predicted"/>
<feature type="transmembrane region" description="Helical" evidence="1">
    <location>
        <begin position="26"/>
        <end position="48"/>
    </location>
</feature>
<protein>
    <submittedName>
        <fullName evidence="2">Uncharacterized protein</fullName>
    </submittedName>
</protein>
<dbReference type="Proteomes" id="UP000011519">
    <property type="component" value="Unassembled WGS sequence"/>
</dbReference>
<keyword evidence="1" id="KW-0812">Transmembrane</keyword>
<dbReference type="RefSeq" id="WP_006651819.1">
    <property type="nucleotide sequence ID" value="NZ_AOIM01000010.1"/>
</dbReference>
<sequence length="94" mass="10171">MTSSTNSTGSGSTESGGSFRERAIRVVISIVVLVPVTVFLGYGGWIVLTLTASVGLYDPKTDDGEPLRHRLAAWPDRNRDVMRTDGKEPLPLKP</sequence>
<keyword evidence="3" id="KW-1185">Reference proteome</keyword>
<dbReference type="PATRIC" id="fig|1227493.4.peg.529"/>
<keyword evidence="1" id="KW-1133">Transmembrane helix</keyword>
<evidence type="ECO:0000313" key="3">
    <source>
        <dbReference type="Proteomes" id="UP000011519"/>
    </source>
</evidence>
<dbReference type="EMBL" id="AOIM01000010">
    <property type="protein sequence ID" value="ELY94629.1"/>
    <property type="molecule type" value="Genomic_DNA"/>
</dbReference>
<gene>
    <name evidence="2" type="ORF">C483_02820</name>
</gene>
<reference evidence="2 3" key="1">
    <citation type="journal article" date="2014" name="PLoS Genet.">
        <title>Phylogenetically driven sequencing of extremely halophilic archaea reveals strategies for static and dynamic osmo-response.</title>
        <authorList>
            <person name="Becker E.A."/>
            <person name="Seitzer P.M."/>
            <person name="Tritt A."/>
            <person name="Larsen D."/>
            <person name="Krusor M."/>
            <person name="Yao A.I."/>
            <person name="Wu D."/>
            <person name="Madern D."/>
            <person name="Eisen J.A."/>
            <person name="Darling A.E."/>
            <person name="Facciotti M.T."/>
        </authorList>
    </citation>
    <scope>NUCLEOTIDE SEQUENCE [LARGE SCALE GENOMIC DNA]</scope>
    <source>
        <strain evidence="2 3">JCM 10989</strain>
    </source>
</reference>
<name>M0A7W7_9EURY</name>
<evidence type="ECO:0000256" key="1">
    <source>
        <dbReference type="SAM" id="Phobius"/>
    </source>
</evidence>
<organism evidence="2 3">
    <name type="scientific">Natrialba hulunbeirensis JCM 10989</name>
    <dbReference type="NCBI Taxonomy" id="1227493"/>
    <lineage>
        <taxon>Archaea</taxon>
        <taxon>Methanobacteriati</taxon>
        <taxon>Methanobacteriota</taxon>
        <taxon>Stenosarchaea group</taxon>
        <taxon>Halobacteria</taxon>
        <taxon>Halobacteriales</taxon>
        <taxon>Natrialbaceae</taxon>
        <taxon>Natrialba</taxon>
    </lineage>
</organism>